<protein>
    <submittedName>
        <fullName evidence="1">Uncharacterized protein</fullName>
    </submittedName>
</protein>
<proteinExistence type="predicted"/>
<dbReference type="RefSeq" id="WP_004098116.1">
    <property type="nucleotide sequence ID" value="NZ_AFGF01000193.1"/>
</dbReference>
<evidence type="ECO:0000313" key="1">
    <source>
        <dbReference type="EMBL" id="EGO62621.1"/>
    </source>
</evidence>
<name>F7NMX7_9FIRM</name>
<dbReference type="STRING" id="1009370.ALO_17301"/>
<sequence length="64" mass="7019">MDTVLQATLVQGKLAEVSEVGVKVVFNGRLGTLNVPLRCVISDKKLEVNDGVELYLSYVRVLTK</sequence>
<dbReference type="InterPro" id="IPR048108">
    <property type="entry name" value="CBO2463_dom"/>
</dbReference>
<dbReference type="Proteomes" id="UP000003240">
    <property type="component" value="Unassembled WGS sequence"/>
</dbReference>
<dbReference type="NCBIfam" id="NF041553">
    <property type="entry name" value="CBO2463_dom"/>
    <property type="match status" value="1"/>
</dbReference>
<comment type="caution">
    <text evidence="1">The sequence shown here is derived from an EMBL/GenBank/DDBJ whole genome shotgun (WGS) entry which is preliminary data.</text>
</comment>
<reference evidence="1 2" key="1">
    <citation type="journal article" date="2011" name="EMBO J.">
        <title>Structural diversity of bacterial flagellar motors.</title>
        <authorList>
            <person name="Chen S."/>
            <person name="Beeby M."/>
            <person name="Murphy G.E."/>
            <person name="Leadbetter J.R."/>
            <person name="Hendrixson D.R."/>
            <person name="Briegel A."/>
            <person name="Li Z."/>
            <person name="Shi J."/>
            <person name="Tocheva E.I."/>
            <person name="Muller A."/>
            <person name="Dobro M.J."/>
            <person name="Jensen G.J."/>
        </authorList>
    </citation>
    <scope>NUCLEOTIDE SEQUENCE [LARGE SCALE GENOMIC DNA]</scope>
    <source>
        <strain evidence="1 2">DSM 6540</strain>
    </source>
</reference>
<gene>
    <name evidence="1" type="ORF">ALO_17301</name>
</gene>
<organism evidence="1 2">
    <name type="scientific">Acetonema longum DSM 6540</name>
    <dbReference type="NCBI Taxonomy" id="1009370"/>
    <lineage>
        <taxon>Bacteria</taxon>
        <taxon>Bacillati</taxon>
        <taxon>Bacillota</taxon>
        <taxon>Negativicutes</taxon>
        <taxon>Acetonemataceae</taxon>
        <taxon>Acetonema</taxon>
    </lineage>
</organism>
<keyword evidence="2" id="KW-1185">Reference proteome</keyword>
<dbReference type="eggNOG" id="ENOG5033CC8">
    <property type="taxonomic scope" value="Bacteria"/>
</dbReference>
<accession>F7NMX7</accession>
<evidence type="ECO:0000313" key="2">
    <source>
        <dbReference type="Proteomes" id="UP000003240"/>
    </source>
</evidence>
<dbReference type="AlphaFoldDB" id="F7NMX7"/>
<dbReference type="OrthoDB" id="3233899at2"/>
<dbReference type="EMBL" id="AFGF01000193">
    <property type="protein sequence ID" value="EGO62621.1"/>
    <property type="molecule type" value="Genomic_DNA"/>
</dbReference>